<protein>
    <submittedName>
        <fullName evidence="2 4">Uncharacterized protein</fullName>
    </submittedName>
</protein>
<feature type="compositionally biased region" description="Basic and acidic residues" evidence="1">
    <location>
        <begin position="317"/>
        <end position="333"/>
    </location>
</feature>
<accession>A0A6A6Y9U7</accession>
<reference evidence="4" key="3">
    <citation type="submission" date="2025-04" db="UniProtKB">
        <authorList>
            <consortium name="RefSeq"/>
        </authorList>
    </citation>
    <scope>IDENTIFICATION</scope>
    <source>
        <strain evidence="4">CBS 304.34</strain>
    </source>
</reference>
<organism evidence="2">
    <name type="scientific">Mytilinidion resinicola</name>
    <dbReference type="NCBI Taxonomy" id="574789"/>
    <lineage>
        <taxon>Eukaryota</taxon>
        <taxon>Fungi</taxon>
        <taxon>Dikarya</taxon>
        <taxon>Ascomycota</taxon>
        <taxon>Pezizomycotina</taxon>
        <taxon>Dothideomycetes</taxon>
        <taxon>Pleosporomycetidae</taxon>
        <taxon>Mytilinidiales</taxon>
        <taxon>Mytilinidiaceae</taxon>
        <taxon>Mytilinidion</taxon>
    </lineage>
</organism>
<dbReference type="EMBL" id="MU003710">
    <property type="protein sequence ID" value="KAF2805399.1"/>
    <property type="molecule type" value="Genomic_DNA"/>
</dbReference>
<dbReference type="RefSeq" id="XP_033572363.1">
    <property type="nucleotide sequence ID" value="XM_033725971.1"/>
</dbReference>
<dbReference type="GeneID" id="54466864"/>
<evidence type="ECO:0000313" key="2">
    <source>
        <dbReference type="EMBL" id="KAF2805399.1"/>
    </source>
</evidence>
<feature type="compositionally biased region" description="Polar residues" evidence="1">
    <location>
        <begin position="61"/>
        <end position="72"/>
    </location>
</feature>
<feature type="compositionally biased region" description="Basic and acidic residues" evidence="1">
    <location>
        <begin position="267"/>
        <end position="276"/>
    </location>
</feature>
<dbReference type="Proteomes" id="UP000504636">
    <property type="component" value="Unplaced"/>
</dbReference>
<keyword evidence="3" id="KW-1185">Reference proteome</keyword>
<gene>
    <name evidence="2 4" type="ORF">BDZ99DRAFT_525099</name>
</gene>
<dbReference type="AlphaFoldDB" id="A0A6A6Y9U7"/>
<name>A0A6A6Y9U7_9PEZI</name>
<reference evidence="4" key="2">
    <citation type="submission" date="2020-04" db="EMBL/GenBank/DDBJ databases">
        <authorList>
            <consortium name="NCBI Genome Project"/>
        </authorList>
    </citation>
    <scope>NUCLEOTIDE SEQUENCE</scope>
    <source>
        <strain evidence="4">CBS 304.34</strain>
    </source>
</reference>
<feature type="compositionally biased region" description="Basic residues" evidence="1">
    <location>
        <begin position="245"/>
        <end position="257"/>
    </location>
</feature>
<feature type="compositionally biased region" description="Low complexity" evidence="1">
    <location>
        <begin position="120"/>
        <end position="153"/>
    </location>
</feature>
<feature type="compositionally biased region" description="Basic residues" evidence="1">
    <location>
        <begin position="205"/>
        <end position="215"/>
    </location>
</feature>
<sequence>MDKTLATQRSTKENPNPICDEKAPPCTTDPRPTTAKAPANNPRASPQKPPQPHTKKPTRTAIDQTKQATRNPRNPPKENTQRKPQPPKPSHRKQGTKEQLDQAANNTTIPHKSKDKSTPEESTNTPPETHSTQTTYFHPTTTHTKPTKGTQPTSHRRKTHNTANQTDKKNQAAPKNKTNNIPRCEKGTAAGSQEEQKLTPTGKNITRKRGTKHSKRSDANETIKPTPTAQTNTNQYATSEQKTTTPHHKATKIKNQNHHAESMPPKDAFKMRETERIGPTNKKHSPNKRKPQTALYLPKKTQTQPQHNEAQHQAIQNEHRKQKPDLATKEPTY</sequence>
<feature type="compositionally biased region" description="Polar residues" evidence="1">
    <location>
        <begin position="223"/>
        <end position="244"/>
    </location>
</feature>
<feature type="compositionally biased region" description="Basic residues" evidence="1">
    <location>
        <begin position="281"/>
        <end position="291"/>
    </location>
</feature>
<proteinExistence type="predicted"/>
<reference evidence="2 4" key="1">
    <citation type="journal article" date="2020" name="Stud. Mycol.">
        <title>101 Dothideomycetes genomes: a test case for predicting lifestyles and emergence of pathogens.</title>
        <authorList>
            <person name="Haridas S."/>
            <person name="Albert R."/>
            <person name="Binder M."/>
            <person name="Bloem J."/>
            <person name="Labutti K."/>
            <person name="Salamov A."/>
            <person name="Andreopoulos B."/>
            <person name="Baker S."/>
            <person name="Barry K."/>
            <person name="Bills G."/>
            <person name="Bluhm B."/>
            <person name="Cannon C."/>
            <person name="Castanera R."/>
            <person name="Culley D."/>
            <person name="Daum C."/>
            <person name="Ezra D."/>
            <person name="Gonzalez J."/>
            <person name="Henrissat B."/>
            <person name="Kuo A."/>
            <person name="Liang C."/>
            <person name="Lipzen A."/>
            <person name="Lutzoni F."/>
            <person name="Magnuson J."/>
            <person name="Mondo S."/>
            <person name="Nolan M."/>
            <person name="Ohm R."/>
            <person name="Pangilinan J."/>
            <person name="Park H.-J."/>
            <person name="Ramirez L."/>
            <person name="Alfaro M."/>
            <person name="Sun H."/>
            <person name="Tritt A."/>
            <person name="Yoshinaga Y."/>
            <person name="Zwiers L.-H."/>
            <person name="Turgeon B."/>
            <person name="Goodwin S."/>
            <person name="Spatafora J."/>
            <person name="Crous P."/>
            <person name="Grigoriev I."/>
        </authorList>
    </citation>
    <scope>NUCLEOTIDE SEQUENCE</scope>
    <source>
        <strain evidence="2 4">CBS 304.34</strain>
    </source>
</reference>
<feature type="region of interest" description="Disordered" evidence="1">
    <location>
        <begin position="1"/>
        <end position="333"/>
    </location>
</feature>
<evidence type="ECO:0000313" key="3">
    <source>
        <dbReference type="Proteomes" id="UP000504636"/>
    </source>
</evidence>
<evidence type="ECO:0000256" key="1">
    <source>
        <dbReference type="SAM" id="MobiDB-lite"/>
    </source>
</evidence>
<evidence type="ECO:0000313" key="4">
    <source>
        <dbReference type="RefSeq" id="XP_033572363.1"/>
    </source>
</evidence>
<feature type="compositionally biased region" description="Polar residues" evidence="1">
    <location>
        <begin position="190"/>
        <end position="204"/>
    </location>
</feature>
<feature type="compositionally biased region" description="Polar residues" evidence="1">
    <location>
        <begin position="300"/>
        <end position="316"/>
    </location>
</feature>